<evidence type="ECO:0000256" key="2">
    <source>
        <dbReference type="PROSITE-ProRule" id="PRU00703"/>
    </source>
</evidence>
<protein>
    <recommendedName>
        <fullName evidence="3">CBS domain-containing protein</fullName>
    </recommendedName>
</protein>
<dbReference type="PROSITE" id="PS51371">
    <property type="entry name" value="CBS"/>
    <property type="match status" value="2"/>
</dbReference>
<dbReference type="InterPro" id="IPR046342">
    <property type="entry name" value="CBS_dom_sf"/>
</dbReference>
<dbReference type="KEGG" id="pbf:CFX0092_A0189"/>
<sequence length="145" mass="16102">MKVRNILATKKGHIITVPPDEQVRRAIALLVEHRIGALLVVDAAGKLVGILSERDVMRTAATDEGLFDWPVEAIMTRDVIVGMPQDDVIAVAHTMLEKRFRHLPIVDEGRLIGIISIGDVLKTQRDAYRGEMDTLETRLIAEGED</sequence>
<name>A0A160T144_9CHLR</name>
<dbReference type="EMBL" id="LN890655">
    <property type="protein sequence ID" value="CUS02070.2"/>
    <property type="molecule type" value="Genomic_DNA"/>
</dbReference>
<dbReference type="OrthoDB" id="9802114at2"/>
<keyword evidence="5" id="KW-1185">Reference proteome</keyword>
<dbReference type="Gene3D" id="3.10.580.10">
    <property type="entry name" value="CBS-domain"/>
    <property type="match status" value="1"/>
</dbReference>
<dbReference type="RefSeq" id="WP_095041728.1">
    <property type="nucleotide sequence ID" value="NZ_LN890655.1"/>
</dbReference>
<accession>A0A160T144</accession>
<dbReference type="SUPFAM" id="SSF54631">
    <property type="entry name" value="CBS-domain pair"/>
    <property type="match status" value="1"/>
</dbReference>
<evidence type="ECO:0000259" key="3">
    <source>
        <dbReference type="PROSITE" id="PS51371"/>
    </source>
</evidence>
<dbReference type="AlphaFoldDB" id="A0A160T144"/>
<evidence type="ECO:0000256" key="1">
    <source>
        <dbReference type="ARBA" id="ARBA00023122"/>
    </source>
</evidence>
<feature type="domain" description="CBS" evidence="3">
    <location>
        <begin position="75"/>
        <end position="134"/>
    </location>
</feature>
<dbReference type="CDD" id="cd04623">
    <property type="entry name" value="CBS_pair_bac_euk"/>
    <property type="match status" value="1"/>
</dbReference>
<evidence type="ECO:0000313" key="5">
    <source>
        <dbReference type="Proteomes" id="UP000215027"/>
    </source>
</evidence>
<dbReference type="InterPro" id="IPR044725">
    <property type="entry name" value="CBSX3_CBS_dom"/>
</dbReference>
<dbReference type="PANTHER" id="PTHR43080">
    <property type="entry name" value="CBS DOMAIN-CONTAINING PROTEIN CBSX3, MITOCHONDRIAL"/>
    <property type="match status" value="1"/>
</dbReference>
<dbReference type="InterPro" id="IPR051257">
    <property type="entry name" value="Diverse_CBS-Domain"/>
</dbReference>
<evidence type="ECO:0000313" key="4">
    <source>
        <dbReference type="EMBL" id="CUS02070.2"/>
    </source>
</evidence>
<gene>
    <name evidence="4" type="ORF">CFX0092_A0189</name>
</gene>
<dbReference type="PANTHER" id="PTHR43080:SF2">
    <property type="entry name" value="CBS DOMAIN-CONTAINING PROTEIN"/>
    <property type="match status" value="1"/>
</dbReference>
<feature type="domain" description="CBS" evidence="3">
    <location>
        <begin position="8"/>
        <end position="71"/>
    </location>
</feature>
<proteinExistence type="predicted"/>
<dbReference type="Pfam" id="PF00571">
    <property type="entry name" value="CBS"/>
    <property type="match status" value="2"/>
</dbReference>
<reference evidence="4" key="1">
    <citation type="submission" date="2016-01" db="EMBL/GenBank/DDBJ databases">
        <authorList>
            <person name="Mcilroy J.S."/>
            <person name="Karst M S."/>
            <person name="Albertsen M."/>
        </authorList>
    </citation>
    <scope>NUCLEOTIDE SEQUENCE</scope>
    <source>
        <strain evidence="4">Cfx-K</strain>
    </source>
</reference>
<dbReference type="Proteomes" id="UP000215027">
    <property type="component" value="Chromosome I"/>
</dbReference>
<keyword evidence="1 2" id="KW-0129">CBS domain</keyword>
<organism evidence="4 5">
    <name type="scientific">Candidatus Promineifilum breve</name>
    <dbReference type="NCBI Taxonomy" id="1806508"/>
    <lineage>
        <taxon>Bacteria</taxon>
        <taxon>Bacillati</taxon>
        <taxon>Chloroflexota</taxon>
        <taxon>Ardenticatenia</taxon>
        <taxon>Candidatus Promineifilales</taxon>
        <taxon>Candidatus Promineifilaceae</taxon>
        <taxon>Candidatus Promineifilum</taxon>
    </lineage>
</organism>
<dbReference type="InterPro" id="IPR000644">
    <property type="entry name" value="CBS_dom"/>
</dbReference>
<dbReference type="SMART" id="SM00116">
    <property type="entry name" value="CBS"/>
    <property type="match status" value="2"/>
</dbReference>